<dbReference type="AlphaFoldDB" id="A0A182PYV8"/>
<dbReference type="GO" id="GO:0020037">
    <property type="term" value="F:heme binding"/>
    <property type="evidence" value="ECO:0007669"/>
    <property type="project" value="InterPro"/>
</dbReference>
<dbReference type="PROSITE" id="PS00086">
    <property type="entry name" value="CYTOCHROME_P450"/>
    <property type="match status" value="1"/>
</dbReference>
<evidence type="ECO:0000256" key="5">
    <source>
        <dbReference type="ARBA" id="ARBA00010617"/>
    </source>
</evidence>
<feature type="chain" id="PRO_5008131918" evidence="16">
    <location>
        <begin position="18"/>
        <end position="496"/>
    </location>
</feature>
<evidence type="ECO:0000256" key="4">
    <source>
        <dbReference type="ARBA" id="ARBA00004406"/>
    </source>
</evidence>
<sequence>MSHFLWFLSAALSLCLALCFLHFRKKYSFWRELGIPFVPAGFPLGNIQHTSHQMLDLYKELKGKHPIGGVFQFTEPVAMITDPEMIKNVLVRDFRHFYDRGGYADGTHDPLSGHMLNSESDRWRVLRHGSSPIFSTGRLRAFFPEMLRMMDEFRAFLDAKLASEGETVELKGMLGQLTTDISVRFLLGGEGNNLNAPERDLYQAITNGAFILPSLWKQFLMTCYRSVAKKLRLRVYTRELTEAMKHLVAKTIDDRAEGSANACRRINLIDQLLKLPGFEGKGSLTLEEIAGQVFLFVGAYETNSLTTFYCLHELAQRLDLQQRARACVLEALDKHGGITYEAIADMPYLDQCINETLRKNPPSINLIRVTTEDYPVPDSTGVVLPKGLNVVIPVYAIHYDAEYYPDPERFDPDRFAPEASSNRTPYTFLPFGGGPKNCIGYRQGKMHLRTMLAMLLCSYEFSECPKIIQGTRSEKHSVLKLKGNLWLRVRKLHRMG</sequence>
<dbReference type="Gene3D" id="1.10.630.10">
    <property type="entry name" value="Cytochrome P450"/>
    <property type="match status" value="1"/>
</dbReference>
<evidence type="ECO:0000256" key="1">
    <source>
        <dbReference type="ARBA" id="ARBA00001971"/>
    </source>
</evidence>
<dbReference type="PRINTS" id="PR00385">
    <property type="entry name" value="P450"/>
</dbReference>
<evidence type="ECO:0000256" key="2">
    <source>
        <dbReference type="ARBA" id="ARBA00003690"/>
    </source>
</evidence>
<evidence type="ECO:0000256" key="3">
    <source>
        <dbReference type="ARBA" id="ARBA00004174"/>
    </source>
</evidence>
<evidence type="ECO:0000256" key="16">
    <source>
        <dbReference type="SAM" id="SignalP"/>
    </source>
</evidence>
<dbReference type="SUPFAM" id="SSF48264">
    <property type="entry name" value="Cytochrome P450"/>
    <property type="match status" value="1"/>
</dbReference>
<proteinExistence type="inferred from homology"/>
<reference evidence="18" key="1">
    <citation type="submission" date="2013-03" db="EMBL/GenBank/DDBJ databases">
        <title>The Genome Sequence of Anopheles epiroticus epiroticus2.</title>
        <authorList>
            <consortium name="The Broad Institute Genomics Platform"/>
            <person name="Neafsey D.E."/>
            <person name="Howell P."/>
            <person name="Walker B."/>
            <person name="Young S.K."/>
            <person name="Zeng Q."/>
            <person name="Gargeya S."/>
            <person name="Fitzgerald M."/>
            <person name="Haas B."/>
            <person name="Abouelleil A."/>
            <person name="Allen A.W."/>
            <person name="Alvarado L."/>
            <person name="Arachchi H.M."/>
            <person name="Berlin A.M."/>
            <person name="Chapman S.B."/>
            <person name="Gainer-Dewar J."/>
            <person name="Goldberg J."/>
            <person name="Griggs A."/>
            <person name="Gujja S."/>
            <person name="Hansen M."/>
            <person name="Howarth C."/>
            <person name="Imamovic A."/>
            <person name="Ireland A."/>
            <person name="Larimer J."/>
            <person name="McCowan C."/>
            <person name="Murphy C."/>
            <person name="Pearson M."/>
            <person name="Poon T.W."/>
            <person name="Priest M."/>
            <person name="Roberts A."/>
            <person name="Saif S."/>
            <person name="Shea T."/>
            <person name="Sisk P."/>
            <person name="Sykes S."/>
            <person name="Wortman J."/>
            <person name="Nusbaum C."/>
            <person name="Birren B."/>
        </authorList>
    </citation>
    <scope>NUCLEOTIDE SEQUENCE [LARGE SCALE GENOMIC DNA]</scope>
    <source>
        <strain evidence="18">Epiroticus2</strain>
    </source>
</reference>
<dbReference type="PANTHER" id="PTHR24292">
    <property type="entry name" value="CYTOCHROME P450"/>
    <property type="match status" value="1"/>
</dbReference>
<feature type="binding site" description="axial binding residue" evidence="14">
    <location>
        <position position="438"/>
    </location>
    <ligand>
        <name>heme</name>
        <dbReference type="ChEBI" id="CHEBI:30413"/>
    </ligand>
    <ligandPart>
        <name>Fe</name>
        <dbReference type="ChEBI" id="CHEBI:18248"/>
    </ligandPart>
</feature>
<keyword evidence="12 15" id="KW-0503">Monooxygenase</keyword>
<comment type="cofactor">
    <cofactor evidence="1 14">
        <name>heme</name>
        <dbReference type="ChEBI" id="CHEBI:30413"/>
    </cofactor>
</comment>
<name>A0A182PYV8_9DIPT</name>
<evidence type="ECO:0000256" key="12">
    <source>
        <dbReference type="ARBA" id="ARBA00023033"/>
    </source>
</evidence>
<protein>
    <submittedName>
        <fullName evidence="17">Uncharacterized protein</fullName>
    </submittedName>
</protein>
<dbReference type="FunFam" id="1.10.630.10:FF:000182">
    <property type="entry name" value="Cytochrome P450 3A4"/>
    <property type="match status" value="1"/>
</dbReference>
<comment type="similarity">
    <text evidence="5 15">Belongs to the cytochrome P450 family.</text>
</comment>
<keyword evidence="11 14" id="KW-0408">Iron</keyword>
<evidence type="ECO:0000256" key="13">
    <source>
        <dbReference type="ARBA" id="ARBA00023136"/>
    </source>
</evidence>
<evidence type="ECO:0000313" key="17">
    <source>
        <dbReference type="EnsemblMetazoa" id="AEPI015026-PA"/>
    </source>
</evidence>
<comment type="function">
    <text evidence="2">May be involved in the metabolism of insect hormones and in the breakdown of synthetic insecticides.</text>
</comment>
<dbReference type="VEuPathDB" id="VectorBase:AEPI015026"/>
<dbReference type="InterPro" id="IPR036396">
    <property type="entry name" value="Cyt_P450_sf"/>
</dbReference>
<dbReference type="STRING" id="199890.A0A182PYV8"/>
<evidence type="ECO:0000256" key="11">
    <source>
        <dbReference type="ARBA" id="ARBA00023004"/>
    </source>
</evidence>
<evidence type="ECO:0000313" key="18">
    <source>
        <dbReference type="Proteomes" id="UP000075885"/>
    </source>
</evidence>
<evidence type="ECO:0000256" key="9">
    <source>
        <dbReference type="ARBA" id="ARBA00022848"/>
    </source>
</evidence>
<keyword evidence="13" id="KW-0472">Membrane</keyword>
<dbReference type="InterPro" id="IPR002403">
    <property type="entry name" value="Cyt_P450_E_grp-IV"/>
</dbReference>
<evidence type="ECO:0000256" key="8">
    <source>
        <dbReference type="ARBA" id="ARBA00022824"/>
    </source>
</evidence>
<dbReference type="PRINTS" id="PR00465">
    <property type="entry name" value="EP450IV"/>
</dbReference>
<keyword evidence="16" id="KW-0732">Signal</keyword>
<evidence type="ECO:0000256" key="7">
    <source>
        <dbReference type="ARBA" id="ARBA00022723"/>
    </source>
</evidence>
<accession>A0A182PYV8</accession>
<evidence type="ECO:0000256" key="6">
    <source>
        <dbReference type="ARBA" id="ARBA00022617"/>
    </source>
</evidence>
<keyword evidence="8" id="KW-0256">Endoplasmic reticulum</keyword>
<dbReference type="InterPro" id="IPR050476">
    <property type="entry name" value="Insect_CytP450_Detox"/>
</dbReference>
<dbReference type="EnsemblMetazoa" id="AEPI015026-RA">
    <property type="protein sequence ID" value="AEPI015026-PA"/>
    <property type="gene ID" value="AEPI015026"/>
</dbReference>
<reference evidence="17" key="2">
    <citation type="submission" date="2020-05" db="UniProtKB">
        <authorList>
            <consortium name="EnsemblMetazoa"/>
        </authorList>
    </citation>
    <scope>IDENTIFICATION</scope>
    <source>
        <strain evidence="17">Epiroticus2</strain>
    </source>
</reference>
<dbReference type="InterPro" id="IPR017972">
    <property type="entry name" value="Cyt_P450_CS"/>
</dbReference>
<dbReference type="GO" id="GO:0016705">
    <property type="term" value="F:oxidoreductase activity, acting on paired donors, with incorporation or reduction of molecular oxygen"/>
    <property type="evidence" value="ECO:0007669"/>
    <property type="project" value="InterPro"/>
</dbReference>
<evidence type="ECO:0000256" key="14">
    <source>
        <dbReference type="PIRSR" id="PIRSR602403-1"/>
    </source>
</evidence>
<comment type="subcellular location">
    <subcellularLocation>
        <location evidence="4">Endoplasmic reticulum membrane</location>
        <topology evidence="4">Peripheral membrane protein</topology>
    </subcellularLocation>
    <subcellularLocation>
        <location evidence="3">Microsome membrane</location>
        <topology evidence="3">Peripheral membrane protein</topology>
    </subcellularLocation>
</comment>
<evidence type="ECO:0000256" key="15">
    <source>
        <dbReference type="RuleBase" id="RU000461"/>
    </source>
</evidence>
<dbReference type="CDD" id="cd11056">
    <property type="entry name" value="CYP6-like"/>
    <property type="match status" value="1"/>
</dbReference>
<feature type="signal peptide" evidence="16">
    <location>
        <begin position="1"/>
        <end position="17"/>
    </location>
</feature>
<dbReference type="GO" id="GO:0004497">
    <property type="term" value="F:monooxygenase activity"/>
    <property type="evidence" value="ECO:0007669"/>
    <property type="project" value="UniProtKB-KW"/>
</dbReference>
<keyword evidence="9" id="KW-0492">Microsome</keyword>
<dbReference type="InterPro" id="IPR001128">
    <property type="entry name" value="Cyt_P450"/>
</dbReference>
<keyword evidence="10 15" id="KW-0560">Oxidoreductase</keyword>
<keyword evidence="7 14" id="KW-0479">Metal-binding</keyword>
<dbReference type="GO" id="GO:0005506">
    <property type="term" value="F:iron ion binding"/>
    <property type="evidence" value="ECO:0007669"/>
    <property type="project" value="InterPro"/>
</dbReference>
<keyword evidence="6 14" id="KW-0349">Heme</keyword>
<dbReference type="PANTHER" id="PTHR24292:SF103">
    <property type="entry name" value="CYTOCHROME P450 6BS1"/>
    <property type="match status" value="1"/>
</dbReference>
<organism evidence="17 18">
    <name type="scientific">Anopheles epiroticus</name>
    <dbReference type="NCBI Taxonomy" id="199890"/>
    <lineage>
        <taxon>Eukaryota</taxon>
        <taxon>Metazoa</taxon>
        <taxon>Ecdysozoa</taxon>
        <taxon>Arthropoda</taxon>
        <taxon>Hexapoda</taxon>
        <taxon>Insecta</taxon>
        <taxon>Pterygota</taxon>
        <taxon>Neoptera</taxon>
        <taxon>Endopterygota</taxon>
        <taxon>Diptera</taxon>
        <taxon>Nematocera</taxon>
        <taxon>Culicoidea</taxon>
        <taxon>Culicidae</taxon>
        <taxon>Anophelinae</taxon>
        <taxon>Anopheles</taxon>
    </lineage>
</organism>
<dbReference type="Proteomes" id="UP000075885">
    <property type="component" value="Unassembled WGS sequence"/>
</dbReference>
<evidence type="ECO:0000256" key="10">
    <source>
        <dbReference type="ARBA" id="ARBA00023002"/>
    </source>
</evidence>
<dbReference type="Pfam" id="PF00067">
    <property type="entry name" value="p450"/>
    <property type="match status" value="1"/>
</dbReference>
<keyword evidence="18" id="KW-1185">Reference proteome</keyword>
<dbReference type="GO" id="GO:0005789">
    <property type="term" value="C:endoplasmic reticulum membrane"/>
    <property type="evidence" value="ECO:0007669"/>
    <property type="project" value="UniProtKB-SubCell"/>
</dbReference>